<dbReference type="InterPro" id="IPR014752">
    <property type="entry name" value="Arrestin-like_C"/>
</dbReference>
<dbReference type="GO" id="GO:0000935">
    <property type="term" value="C:division septum"/>
    <property type="evidence" value="ECO:0007669"/>
    <property type="project" value="TreeGrafter"/>
</dbReference>
<keyword evidence="4" id="KW-1185">Reference proteome</keyword>
<comment type="caution">
    <text evidence="2">The sequence shown here is derived from an EMBL/GenBank/DDBJ whole genome shotgun (WGS) entry which is preliminary data.</text>
</comment>
<gene>
    <name evidence="3" type="ORF">RCL2_000765300</name>
    <name evidence="2" type="ORF">RclHR1_11430004</name>
</gene>
<dbReference type="PANTHER" id="PTHR36419">
    <property type="entry name" value="ARRESTIN FAMILY PROTEIN 1"/>
    <property type="match status" value="1"/>
</dbReference>
<dbReference type="EMBL" id="BLAL01000049">
    <property type="protein sequence ID" value="GES80371.1"/>
    <property type="molecule type" value="Genomic_DNA"/>
</dbReference>
<feature type="domain" description="Arrestin-like N-terminal" evidence="1">
    <location>
        <begin position="44"/>
        <end position="163"/>
    </location>
</feature>
<dbReference type="EMBL" id="BEXD01000162">
    <property type="protein sequence ID" value="GBB84856.1"/>
    <property type="molecule type" value="Genomic_DNA"/>
</dbReference>
<dbReference type="Proteomes" id="UP000615446">
    <property type="component" value="Unassembled WGS sequence"/>
</dbReference>
<protein>
    <submittedName>
        <fullName evidence="3">Arrestin domain-containing protein 3-like</fullName>
    </submittedName>
</protein>
<dbReference type="InterPro" id="IPR053060">
    <property type="entry name" value="Cytokinesis_Signaling_Reg"/>
</dbReference>
<evidence type="ECO:0000313" key="4">
    <source>
        <dbReference type="Proteomes" id="UP000247702"/>
    </source>
</evidence>
<dbReference type="SUPFAM" id="SSF81296">
    <property type="entry name" value="E set domains"/>
    <property type="match status" value="1"/>
</dbReference>
<evidence type="ECO:0000313" key="3">
    <source>
        <dbReference type="EMBL" id="GES80371.1"/>
    </source>
</evidence>
<dbReference type="Proteomes" id="UP000247702">
    <property type="component" value="Unassembled WGS sequence"/>
</dbReference>
<dbReference type="InterPro" id="IPR014756">
    <property type="entry name" value="Ig_E-set"/>
</dbReference>
<evidence type="ECO:0000259" key="1">
    <source>
        <dbReference type="Pfam" id="PF00339"/>
    </source>
</evidence>
<dbReference type="OrthoDB" id="4001642at2759"/>
<sequence length="342" mass="39944">MKELINNVPSKSDYKIRSDKIKFSYSGNQNHFQTGHYGIDTDVSIAGTLHIRFSSSEPLLATKIEIILKGYEKVEWTESYGKRSVTYRAKDVFLNQQFDLWKTSNLNGNYEQIQNMDIPFEINLPENLPPSIKIDGGEGKINYELIANINRKRNLWKFKGSEKWVILSINLDKYFPSPTDLKPFNWYQFNDSQTISRGLGYNITLENSIGGPNMPFIINSLLKFHKQDFKITKIFFGIKEYHKLTTKGKISKKSSFYIVEKNIKRDEIYLNSNDEVKLQVKLEIPEWNEKNKKNPCWTINDRKHIIVNHKIKIKIHCGGMFTNNIKLENEVEIKNIKLENHG</sequence>
<proteinExistence type="predicted"/>
<reference evidence="2 4" key="1">
    <citation type="submission" date="2017-11" db="EMBL/GenBank/DDBJ databases">
        <title>The genome of Rhizophagus clarus HR1 reveals common genetic basis of auxotrophy among arbuscular mycorrhizal fungi.</title>
        <authorList>
            <person name="Kobayashi Y."/>
        </authorList>
    </citation>
    <scope>NUCLEOTIDE SEQUENCE [LARGE SCALE GENOMIC DNA]</scope>
    <source>
        <strain evidence="2 4">HR1</strain>
    </source>
</reference>
<accession>A0A2Z6QX85</accession>
<name>A0A2Z6QX85_9GLOM</name>
<dbReference type="Pfam" id="PF00339">
    <property type="entry name" value="Arrestin_N"/>
    <property type="match status" value="1"/>
</dbReference>
<dbReference type="AlphaFoldDB" id="A0A2Z6QX85"/>
<evidence type="ECO:0000313" key="2">
    <source>
        <dbReference type="EMBL" id="GBB84856.1"/>
    </source>
</evidence>
<dbReference type="InterPro" id="IPR011021">
    <property type="entry name" value="Arrestin-like_N"/>
</dbReference>
<dbReference type="Gene3D" id="2.60.40.640">
    <property type="match status" value="1"/>
</dbReference>
<dbReference type="STRING" id="94130.A0A2Z6QX85"/>
<dbReference type="PANTHER" id="PTHR36419:SF1">
    <property type="entry name" value="RHO1 GEF LOCALIZING PROTEIN 1"/>
    <property type="match status" value="1"/>
</dbReference>
<dbReference type="GO" id="GO:0000917">
    <property type="term" value="P:division septum assembly"/>
    <property type="evidence" value="ECO:0007669"/>
    <property type="project" value="TreeGrafter"/>
</dbReference>
<organism evidence="2 4">
    <name type="scientific">Rhizophagus clarus</name>
    <dbReference type="NCBI Taxonomy" id="94130"/>
    <lineage>
        <taxon>Eukaryota</taxon>
        <taxon>Fungi</taxon>
        <taxon>Fungi incertae sedis</taxon>
        <taxon>Mucoromycota</taxon>
        <taxon>Glomeromycotina</taxon>
        <taxon>Glomeromycetes</taxon>
        <taxon>Glomerales</taxon>
        <taxon>Glomeraceae</taxon>
        <taxon>Rhizophagus</taxon>
    </lineage>
</organism>
<reference evidence="3" key="2">
    <citation type="submission" date="2019-10" db="EMBL/GenBank/DDBJ databases">
        <title>Conservation and host-specific expression of non-tandemly repeated heterogenous ribosome RNA gene in arbuscular mycorrhizal fungi.</title>
        <authorList>
            <person name="Maeda T."/>
            <person name="Kobayashi Y."/>
            <person name="Nakagawa T."/>
            <person name="Ezawa T."/>
            <person name="Yamaguchi K."/>
            <person name="Bino T."/>
            <person name="Nishimoto Y."/>
            <person name="Shigenobu S."/>
            <person name="Kawaguchi M."/>
        </authorList>
    </citation>
    <scope>NUCLEOTIDE SEQUENCE</scope>
    <source>
        <strain evidence="3">HR1</strain>
    </source>
</reference>